<reference evidence="1 2" key="1">
    <citation type="submission" date="2020-11" db="EMBL/GenBank/DDBJ databases">
        <title>Arthrobacter antarcticus sp. nov., isolated from Antarctic Soil.</title>
        <authorList>
            <person name="Li J."/>
        </authorList>
    </citation>
    <scope>NUCLEOTIDE SEQUENCE [LARGE SCALE GENOMIC DNA]</scope>
    <source>
        <strain evidence="1 2">Z1-20</strain>
    </source>
</reference>
<sequence>MISTELARALQVAGLRWAPVSGDAFCIERLSQSQDVLEANEIFVVSDMTIEAHAYATGTVLGMNGTTEWALDSVALEESLWLPREDQLRDLLAGTFRALRRQSGPPALFTVEIHRSDGSRHYTDPDPAQAYGKALLALITGGTTEPATEAS</sequence>
<dbReference type="Proteomes" id="UP000655366">
    <property type="component" value="Unassembled WGS sequence"/>
</dbReference>
<dbReference type="RefSeq" id="WP_196397341.1">
    <property type="nucleotide sequence ID" value="NZ_JADNYM010000017.1"/>
</dbReference>
<keyword evidence="2" id="KW-1185">Reference proteome</keyword>
<dbReference type="AlphaFoldDB" id="A0A931CLE7"/>
<comment type="caution">
    <text evidence="1">The sequence shown here is derived from an EMBL/GenBank/DDBJ whole genome shotgun (WGS) entry which is preliminary data.</text>
</comment>
<proteinExistence type="predicted"/>
<accession>A0A931CLE7</accession>
<organism evidence="1 2">
    <name type="scientific">Arthrobacter terrae</name>
    <dbReference type="NCBI Taxonomy" id="2935737"/>
    <lineage>
        <taxon>Bacteria</taxon>
        <taxon>Bacillati</taxon>
        <taxon>Actinomycetota</taxon>
        <taxon>Actinomycetes</taxon>
        <taxon>Micrococcales</taxon>
        <taxon>Micrococcaceae</taxon>
        <taxon>Arthrobacter</taxon>
    </lineage>
</organism>
<protein>
    <submittedName>
        <fullName evidence="1">Pilus assembly protein CpaE</fullName>
    </submittedName>
</protein>
<evidence type="ECO:0000313" key="2">
    <source>
        <dbReference type="Proteomes" id="UP000655366"/>
    </source>
</evidence>
<gene>
    <name evidence="1" type="ORF">IV500_13530</name>
</gene>
<dbReference type="EMBL" id="JADNYM010000017">
    <property type="protein sequence ID" value="MBG0740403.1"/>
    <property type="molecule type" value="Genomic_DNA"/>
</dbReference>
<name>A0A931CLE7_9MICC</name>
<evidence type="ECO:0000313" key="1">
    <source>
        <dbReference type="EMBL" id="MBG0740403.1"/>
    </source>
</evidence>